<name>A0A212JIS4_9FIRM</name>
<protein>
    <submittedName>
        <fullName evidence="1">Uncharacterized protein</fullName>
    </submittedName>
</protein>
<accession>A0A212JIS4</accession>
<dbReference type="EMBL" id="FLUN01000001">
    <property type="protein sequence ID" value="SBV99332.1"/>
    <property type="molecule type" value="Genomic_DNA"/>
</dbReference>
<proteinExistence type="predicted"/>
<sequence length="98" mass="11388">MNEIQQILDKIKTMLLDMGFVEKIVTNPYISETNYVSGNLYCIPQYVERLGFLIEYADSYEEAKNHGHEDGDSFPLEIGERFILDGLRKEIRQNINKA</sequence>
<dbReference type="AlphaFoldDB" id="A0A212JIS4"/>
<reference evidence="1" key="1">
    <citation type="submission" date="2016-04" db="EMBL/GenBank/DDBJ databases">
        <authorList>
            <person name="Evans L.H."/>
            <person name="Alamgir A."/>
            <person name="Owens N."/>
            <person name="Weber N.D."/>
            <person name="Virtaneva K."/>
            <person name="Barbian K."/>
            <person name="Babar A."/>
            <person name="Rosenke K."/>
        </authorList>
    </citation>
    <scope>NUCLEOTIDE SEQUENCE</scope>
    <source>
        <strain evidence="1">86</strain>
    </source>
</reference>
<gene>
    <name evidence="1" type="ORF">KL86CLO1_11178</name>
</gene>
<organism evidence="1">
    <name type="scientific">uncultured Eubacteriales bacterium</name>
    <dbReference type="NCBI Taxonomy" id="172733"/>
    <lineage>
        <taxon>Bacteria</taxon>
        <taxon>Bacillati</taxon>
        <taxon>Bacillota</taxon>
        <taxon>Clostridia</taxon>
        <taxon>Eubacteriales</taxon>
        <taxon>environmental samples</taxon>
    </lineage>
</organism>
<evidence type="ECO:0000313" key="1">
    <source>
        <dbReference type="EMBL" id="SBV99332.1"/>
    </source>
</evidence>